<protein>
    <submittedName>
        <fullName evidence="2">Uncharacterized protein</fullName>
    </submittedName>
</protein>
<keyword evidence="3" id="KW-1185">Reference proteome</keyword>
<proteinExistence type="predicted"/>
<dbReference type="EMBL" id="KE345571">
    <property type="protein sequence ID" value="EXC06854.1"/>
    <property type="molecule type" value="Genomic_DNA"/>
</dbReference>
<dbReference type="STRING" id="981085.W9S3G3"/>
<feature type="compositionally biased region" description="Low complexity" evidence="1">
    <location>
        <begin position="65"/>
        <end position="76"/>
    </location>
</feature>
<reference evidence="3" key="1">
    <citation type="submission" date="2013-01" db="EMBL/GenBank/DDBJ databases">
        <title>Draft Genome Sequence of a Mulberry Tree, Morus notabilis C.K. Schneid.</title>
        <authorList>
            <person name="He N."/>
            <person name="Zhao S."/>
        </authorList>
    </citation>
    <scope>NUCLEOTIDE SEQUENCE</scope>
</reference>
<feature type="compositionally biased region" description="Low complexity" evidence="1">
    <location>
        <begin position="1"/>
        <end position="11"/>
    </location>
</feature>
<feature type="region of interest" description="Disordered" evidence="1">
    <location>
        <begin position="1"/>
        <end position="77"/>
    </location>
</feature>
<organism evidence="2 3">
    <name type="scientific">Morus notabilis</name>
    <dbReference type="NCBI Taxonomy" id="981085"/>
    <lineage>
        <taxon>Eukaryota</taxon>
        <taxon>Viridiplantae</taxon>
        <taxon>Streptophyta</taxon>
        <taxon>Embryophyta</taxon>
        <taxon>Tracheophyta</taxon>
        <taxon>Spermatophyta</taxon>
        <taxon>Magnoliopsida</taxon>
        <taxon>eudicotyledons</taxon>
        <taxon>Gunneridae</taxon>
        <taxon>Pentapetalae</taxon>
        <taxon>rosids</taxon>
        <taxon>fabids</taxon>
        <taxon>Rosales</taxon>
        <taxon>Moraceae</taxon>
        <taxon>Moreae</taxon>
        <taxon>Morus</taxon>
    </lineage>
</organism>
<feature type="compositionally biased region" description="Basic residues" evidence="1">
    <location>
        <begin position="55"/>
        <end position="64"/>
    </location>
</feature>
<dbReference type="eggNOG" id="KOG0326">
    <property type="taxonomic scope" value="Eukaryota"/>
</dbReference>
<gene>
    <name evidence="2" type="ORF">L484_017320</name>
</gene>
<accession>W9S3G3</accession>
<evidence type="ECO:0000256" key="1">
    <source>
        <dbReference type="SAM" id="MobiDB-lite"/>
    </source>
</evidence>
<feature type="compositionally biased region" description="Low complexity" evidence="1">
    <location>
        <begin position="42"/>
        <end position="54"/>
    </location>
</feature>
<evidence type="ECO:0000313" key="2">
    <source>
        <dbReference type="EMBL" id="EXC06854.1"/>
    </source>
</evidence>
<dbReference type="AlphaFoldDB" id="W9S3G3"/>
<name>W9S3G3_9ROSA</name>
<dbReference type="Proteomes" id="UP000030645">
    <property type="component" value="Unassembled WGS sequence"/>
</dbReference>
<evidence type="ECO:0000313" key="3">
    <source>
        <dbReference type="Proteomes" id="UP000030645"/>
    </source>
</evidence>
<feature type="compositionally biased region" description="Polar residues" evidence="1">
    <location>
        <begin position="25"/>
        <end position="41"/>
    </location>
</feature>
<sequence>MNSNRGRYPPGIGAGRGGGMHANPAFQSRAPQQQYVQRNLVQNQTQQHYIQQQQHHQHQHHHHQQQQQHQYQQQQQWLRRGQLGGVADSGVVDEVEKTVQSEAVDSSLVTALSLEWKLEAFTDNAKEK</sequence>